<reference evidence="1 2" key="1">
    <citation type="submission" date="2021-06" db="EMBL/GenBank/DDBJ databases">
        <title>Caerostris extrusa draft genome.</title>
        <authorList>
            <person name="Kono N."/>
            <person name="Arakawa K."/>
        </authorList>
    </citation>
    <scope>NUCLEOTIDE SEQUENCE [LARGE SCALE GENOMIC DNA]</scope>
</reference>
<accession>A0AAV4RF22</accession>
<gene>
    <name evidence="1" type="ORF">CEXT_269181</name>
</gene>
<evidence type="ECO:0000313" key="2">
    <source>
        <dbReference type="Proteomes" id="UP001054945"/>
    </source>
</evidence>
<proteinExistence type="predicted"/>
<sequence>MHGQLSRQLFYESDLQSRSTISAVLQSYAKCETIYIAFSIKNSTTEMHRKLYTIPPIMGQVKVWLSSLYKIYYRNYLVPYHPSLDPNDLK</sequence>
<dbReference type="Proteomes" id="UP001054945">
    <property type="component" value="Unassembled WGS sequence"/>
</dbReference>
<keyword evidence="2" id="KW-1185">Reference proteome</keyword>
<dbReference type="EMBL" id="BPLR01007909">
    <property type="protein sequence ID" value="GIY20578.1"/>
    <property type="molecule type" value="Genomic_DNA"/>
</dbReference>
<evidence type="ECO:0000313" key="1">
    <source>
        <dbReference type="EMBL" id="GIY20578.1"/>
    </source>
</evidence>
<dbReference type="AlphaFoldDB" id="A0AAV4RF22"/>
<name>A0AAV4RF22_CAEEX</name>
<protein>
    <submittedName>
        <fullName evidence="1">Uncharacterized protein</fullName>
    </submittedName>
</protein>
<comment type="caution">
    <text evidence="1">The sequence shown here is derived from an EMBL/GenBank/DDBJ whole genome shotgun (WGS) entry which is preliminary data.</text>
</comment>
<organism evidence="1 2">
    <name type="scientific">Caerostris extrusa</name>
    <name type="common">Bark spider</name>
    <name type="synonym">Caerostris bankana</name>
    <dbReference type="NCBI Taxonomy" id="172846"/>
    <lineage>
        <taxon>Eukaryota</taxon>
        <taxon>Metazoa</taxon>
        <taxon>Ecdysozoa</taxon>
        <taxon>Arthropoda</taxon>
        <taxon>Chelicerata</taxon>
        <taxon>Arachnida</taxon>
        <taxon>Araneae</taxon>
        <taxon>Araneomorphae</taxon>
        <taxon>Entelegynae</taxon>
        <taxon>Araneoidea</taxon>
        <taxon>Araneidae</taxon>
        <taxon>Caerostris</taxon>
    </lineage>
</organism>